<keyword evidence="8" id="KW-1185">Reference proteome</keyword>
<keyword evidence="1" id="KW-0805">Transcription regulation</keyword>
<evidence type="ECO:0000313" key="7">
    <source>
        <dbReference type="EMBL" id="GIO48574.1"/>
    </source>
</evidence>
<dbReference type="Pfam" id="PF12833">
    <property type="entry name" value="HTH_18"/>
    <property type="match status" value="1"/>
</dbReference>
<evidence type="ECO:0000259" key="5">
    <source>
        <dbReference type="PROSITE" id="PS01124"/>
    </source>
</evidence>
<dbReference type="SUPFAM" id="SSF46689">
    <property type="entry name" value="Homeodomain-like"/>
    <property type="match status" value="2"/>
</dbReference>
<proteinExistence type="predicted"/>
<dbReference type="SMART" id="SM00342">
    <property type="entry name" value="HTH_ARAC"/>
    <property type="match status" value="1"/>
</dbReference>
<dbReference type="PANTHER" id="PTHR43280:SF2">
    <property type="entry name" value="HTH-TYPE TRANSCRIPTIONAL REGULATOR EXSA"/>
    <property type="match status" value="1"/>
</dbReference>
<evidence type="ECO:0000259" key="6">
    <source>
        <dbReference type="PROSITE" id="PS50110"/>
    </source>
</evidence>
<keyword evidence="2" id="KW-0238">DNA-binding</keyword>
<dbReference type="PRINTS" id="PR00032">
    <property type="entry name" value="HTHARAC"/>
</dbReference>
<dbReference type="Gene3D" id="1.10.10.60">
    <property type="entry name" value="Homeodomain-like"/>
    <property type="match status" value="2"/>
</dbReference>
<feature type="domain" description="Response regulatory" evidence="6">
    <location>
        <begin position="2"/>
        <end position="119"/>
    </location>
</feature>
<feature type="domain" description="HTH araC/xylS-type" evidence="5">
    <location>
        <begin position="414"/>
        <end position="512"/>
    </location>
</feature>
<dbReference type="PANTHER" id="PTHR43280">
    <property type="entry name" value="ARAC-FAMILY TRANSCRIPTIONAL REGULATOR"/>
    <property type="match status" value="1"/>
</dbReference>
<evidence type="ECO:0008006" key="9">
    <source>
        <dbReference type="Google" id="ProtNLM"/>
    </source>
</evidence>
<dbReference type="GO" id="GO:0000160">
    <property type="term" value="P:phosphorelay signal transduction system"/>
    <property type="evidence" value="ECO:0007669"/>
    <property type="project" value="InterPro"/>
</dbReference>
<evidence type="ECO:0000256" key="2">
    <source>
        <dbReference type="ARBA" id="ARBA00023125"/>
    </source>
</evidence>
<name>A0A919YD69_9BACL</name>
<dbReference type="EMBL" id="BORT01000014">
    <property type="protein sequence ID" value="GIO48574.1"/>
    <property type="molecule type" value="Genomic_DNA"/>
</dbReference>
<comment type="caution">
    <text evidence="7">The sequence shown here is derived from an EMBL/GenBank/DDBJ whole genome shotgun (WGS) entry which is preliminary data.</text>
</comment>
<feature type="modified residue" description="4-aspartylphosphate" evidence="4">
    <location>
        <position position="54"/>
    </location>
</feature>
<dbReference type="InterPro" id="IPR018060">
    <property type="entry name" value="HTH_AraC"/>
</dbReference>
<dbReference type="PROSITE" id="PS50110">
    <property type="entry name" value="RESPONSE_REGULATORY"/>
    <property type="match status" value="1"/>
</dbReference>
<dbReference type="SUPFAM" id="SSF52172">
    <property type="entry name" value="CheY-like"/>
    <property type="match status" value="1"/>
</dbReference>
<protein>
    <recommendedName>
        <fullName evidence="9">Response regulator</fullName>
    </recommendedName>
</protein>
<dbReference type="SMART" id="SM00448">
    <property type="entry name" value="REC"/>
    <property type="match status" value="1"/>
</dbReference>
<dbReference type="InterPro" id="IPR009057">
    <property type="entry name" value="Homeodomain-like_sf"/>
</dbReference>
<dbReference type="PROSITE" id="PS01124">
    <property type="entry name" value="HTH_ARAC_FAMILY_2"/>
    <property type="match status" value="1"/>
</dbReference>
<evidence type="ECO:0000313" key="8">
    <source>
        <dbReference type="Proteomes" id="UP000682811"/>
    </source>
</evidence>
<evidence type="ECO:0000256" key="3">
    <source>
        <dbReference type="ARBA" id="ARBA00023163"/>
    </source>
</evidence>
<sequence length="520" mass="58677">MKVLIVDDEVIIRTGLSTVIDWEQNGFTILEPASSAEEALQRIPAEHPDIIFTDIRMTGKTGLDLIREVKKNCPDTEWIIISGYDEFAYAQQAIREGVSEYLLKTSRPDEIILAALRAKDRLEKRKQKDQLGWEKDRMLNRSFLRSLLSAASGPDEEAACELWERYPELRPEQNGLMQIWLVSAEDDGSKGRNQDALYASVGSLLQETLTCEWLPWHESLLLLVHVQAAAAGWNAVEQALRKAGDKLECRLFAASGRGVNDALLLRDAVETAAAAKSYAWLLGNPGIIRYEDIEGRKGCRAICSHAEETAFSALLKAGDEESLRSWISDVAVRLQKDEHATPATASAYLHSLLLAGHRWLERAAASIGLSRPLPDTEEAGRLHLAADPRPELYRRFKSMMNQYRMMVADRTPVERAISYIHEHLEQSLSLGEVARHVHMHPNYFSEVFKRETGQNYIEFVTQARLRQAMVLLSETPAKISEVAKRIGYEDIKYFNRLFKGFTGNTPSEYRKKAENNPPTG</sequence>
<dbReference type="GO" id="GO:0003700">
    <property type="term" value="F:DNA-binding transcription factor activity"/>
    <property type="evidence" value="ECO:0007669"/>
    <property type="project" value="InterPro"/>
</dbReference>
<dbReference type="AlphaFoldDB" id="A0A919YD69"/>
<evidence type="ECO:0000256" key="1">
    <source>
        <dbReference type="ARBA" id="ARBA00023015"/>
    </source>
</evidence>
<dbReference type="RefSeq" id="WP_212979203.1">
    <property type="nucleotide sequence ID" value="NZ_AP025343.1"/>
</dbReference>
<dbReference type="CDD" id="cd17536">
    <property type="entry name" value="REC_YesN-like"/>
    <property type="match status" value="1"/>
</dbReference>
<evidence type="ECO:0000256" key="4">
    <source>
        <dbReference type="PROSITE-ProRule" id="PRU00169"/>
    </source>
</evidence>
<gene>
    <name evidence="7" type="ORF">J34TS1_33390</name>
</gene>
<dbReference type="InterPro" id="IPR011006">
    <property type="entry name" value="CheY-like_superfamily"/>
</dbReference>
<keyword evidence="4" id="KW-0597">Phosphoprotein</keyword>
<dbReference type="GO" id="GO:0043565">
    <property type="term" value="F:sequence-specific DNA binding"/>
    <property type="evidence" value="ECO:0007669"/>
    <property type="project" value="InterPro"/>
</dbReference>
<organism evidence="7 8">
    <name type="scientific">Paenibacillus azoreducens</name>
    <dbReference type="NCBI Taxonomy" id="116718"/>
    <lineage>
        <taxon>Bacteria</taxon>
        <taxon>Bacillati</taxon>
        <taxon>Bacillota</taxon>
        <taxon>Bacilli</taxon>
        <taxon>Bacillales</taxon>
        <taxon>Paenibacillaceae</taxon>
        <taxon>Paenibacillus</taxon>
    </lineage>
</organism>
<dbReference type="InterPro" id="IPR001789">
    <property type="entry name" value="Sig_transdc_resp-reg_receiver"/>
</dbReference>
<dbReference type="InterPro" id="IPR020449">
    <property type="entry name" value="Tscrpt_reg_AraC-type_HTH"/>
</dbReference>
<keyword evidence="3" id="KW-0804">Transcription</keyword>
<accession>A0A919YD69</accession>
<dbReference type="Proteomes" id="UP000682811">
    <property type="component" value="Unassembled WGS sequence"/>
</dbReference>
<dbReference type="Gene3D" id="3.40.50.2300">
    <property type="match status" value="1"/>
</dbReference>
<dbReference type="Pfam" id="PF00072">
    <property type="entry name" value="Response_reg"/>
    <property type="match status" value="1"/>
</dbReference>
<reference evidence="7 8" key="1">
    <citation type="submission" date="2021-03" db="EMBL/GenBank/DDBJ databases">
        <title>Antimicrobial resistance genes in bacteria isolated from Japanese honey, and their potential for conferring macrolide and lincosamide resistance in the American foulbrood pathogen Paenibacillus larvae.</title>
        <authorList>
            <person name="Okamoto M."/>
            <person name="Kumagai M."/>
            <person name="Kanamori H."/>
            <person name="Takamatsu D."/>
        </authorList>
    </citation>
    <scope>NUCLEOTIDE SEQUENCE [LARGE SCALE GENOMIC DNA]</scope>
    <source>
        <strain evidence="7 8">J34TS1</strain>
    </source>
</reference>